<name>A0A0N5CT88_THECL</name>
<dbReference type="GO" id="GO:0006685">
    <property type="term" value="P:sphingomyelin catabolic process"/>
    <property type="evidence" value="ECO:0007669"/>
    <property type="project" value="TreeGrafter"/>
</dbReference>
<dbReference type="OMA" id="HAINCTM"/>
<dbReference type="Pfam" id="PF19272">
    <property type="entry name" value="ASMase_C"/>
    <property type="match status" value="1"/>
</dbReference>
<evidence type="ECO:0000313" key="4">
    <source>
        <dbReference type="EMBL" id="VDM99911.1"/>
    </source>
</evidence>
<evidence type="ECO:0000313" key="6">
    <source>
        <dbReference type="WBParaSite" id="TCLT_0000344601-mRNA-1"/>
    </source>
</evidence>
<reference evidence="4 5" key="2">
    <citation type="submission" date="2018-11" db="EMBL/GenBank/DDBJ databases">
        <authorList>
            <consortium name="Pathogen Informatics"/>
        </authorList>
    </citation>
    <scope>NUCLEOTIDE SEQUENCE [LARGE SCALE GENOMIC DNA]</scope>
</reference>
<dbReference type="PANTHER" id="PTHR10340">
    <property type="entry name" value="SPHINGOMYELIN PHOSPHODIESTERASE"/>
    <property type="match status" value="1"/>
</dbReference>
<proteinExistence type="predicted"/>
<accession>A0A0N5CT88</accession>
<dbReference type="STRING" id="103827.A0A0N5CT88"/>
<dbReference type="GO" id="GO:0046513">
    <property type="term" value="P:ceramide biosynthetic process"/>
    <property type="evidence" value="ECO:0007669"/>
    <property type="project" value="TreeGrafter"/>
</dbReference>
<dbReference type="GO" id="GO:0016020">
    <property type="term" value="C:membrane"/>
    <property type="evidence" value="ECO:0007669"/>
    <property type="project" value="GOC"/>
</dbReference>
<dbReference type="WBParaSite" id="TCLT_0000344601-mRNA-1">
    <property type="protein sequence ID" value="TCLT_0000344601-mRNA-1"/>
    <property type="gene ID" value="TCLT_0000344601"/>
</dbReference>
<keyword evidence="5" id="KW-1185">Reference proteome</keyword>
<evidence type="ECO:0000313" key="5">
    <source>
        <dbReference type="Proteomes" id="UP000276776"/>
    </source>
</evidence>
<dbReference type="EMBL" id="UYYF01001485">
    <property type="protein sequence ID" value="VDM99911.1"/>
    <property type="molecule type" value="Genomic_DNA"/>
</dbReference>
<organism evidence="6">
    <name type="scientific">Thelazia callipaeda</name>
    <name type="common">Oriental eyeworm</name>
    <name type="synonym">Parasitic nematode</name>
    <dbReference type="NCBI Taxonomy" id="103827"/>
    <lineage>
        <taxon>Eukaryota</taxon>
        <taxon>Metazoa</taxon>
        <taxon>Ecdysozoa</taxon>
        <taxon>Nematoda</taxon>
        <taxon>Chromadorea</taxon>
        <taxon>Rhabditida</taxon>
        <taxon>Spirurina</taxon>
        <taxon>Spiruromorpha</taxon>
        <taxon>Thelazioidea</taxon>
        <taxon>Thelaziidae</taxon>
        <taxon>Thelazia</taxon>
    </lineage>
</organism>
<keyword evidence="1" id="KW-0378">Hydrolase</keyword>
<dbReference type="GO" id="GO:0061750">
    <property type="term" value="F:acid sphingomyelin phosphodiesterase activity"/>
    <property type="evidence" value="ECO:0007669"/>
    <property type="project" value="TreeGrafter"/>
</dbReference>
<protein>
    <submittedName>
        <fullName evidence="6">ASMase_C domain-containing protein</fullName>
    </submittedName>
</protein>
<dbReference type="OrthoDB" id="282973at2759"/>
<dbReference type="GO" id="GO:0005764">
    <property type="term" value="C:lysosome"/>
    <property type="evidence" value="ECO:0007669"/>
    <property type="project" value="TreeGrafter"/>
</dbReference>
<sequence>MNDDLSKPINTLYASPSVTTYKNLNPAFRIYEIDPGNKYHVKNFHTYFLNLTSISTNPSTTPIWELLYSAKEEYGMNDLSPESWDSLIDRIIYEPLFYNKFIRNSNRRDDFICDRECRFDSLCFLRKGHHNDTLCQYLLSGSNTRNQFYPHPLNPFKSLKFTNVPAYSTSFNAFYDDGE</sequence>
<dbReference type="GO" id="GO:0005615">
    <property type="term" value="C:extracellular space"/>
    <property type="evidence" value="ECO:0007669"/>
    <property type="project" value="TreeGrafter"/>
</dbReference>
<dbReference type="AlphaFoldDB" id="A0A0N5CT88"/>
<keyword evidence="2" id="KW-0325">Glycoprotein</keyword>
<feature type="domain" description="Sphingomyelin phosphodiesterase C-terminal" evidence="3">
    <location>
        <begin position="7"/>
        <end position="125"/>
    </location>
</feature>
<evidence type="ECO:0000256" key="1">
    <source>
        <dbReference type="ARBA" id="ARBA00022801"/>
    </source>
</evidence>
<evidence type="ECO:0000259" key="3">
    <source>
        <dbReference type="Pfam" id="PF19272"/>
    </source>
</evidence>
<dbReference type="PANTHER" id="PTHR10340:SF34">
    <property type="entry name" value="SPHINGOMYELIN PHOSPHODIESTERASE"/>
    <property type="match status" value="1"/>
</dbReference>
<gene>
    <name evidence="4" type="ORF">TCLT_LOCUS3439</name>
</gene>
<evidence type="ECO:0000256" key="2">
    <source>
        <dbReference type="ARBA" id="ARBA00023180"/>
    </source>
</evidence>
<dbReference type="Proteomes" id="UP000276776">
    <property type="component" value="Unassembled WGS sequence"/>
</dbReference>
<dbReference type="InterPro" id="IPR045473">
    <property type="entry name" value="ASM_C"/>
</dbReference>
<reference evidence="6" key="1">
    <citation type="submission" date="2017-02" db="UniProtKB">
        <authorList>
            <consortium name="WormBaseParasite"/>
        </authorList>
    </citation>
    <scope>IDENTIFICATION</scope>
</reference>